<organism evidence="1 2">
    <name type="scientific">Winogradskyella damuponensis</name>
    <dbReference type="NCBI Taxonomy" id="943939"/>
    <lineage>
        <taxon>Bacteria</taxon>
        <taxon>Pseudomonadati</taxon>
        <taxon>Bacteroidota</taxon>
        <taxon>Flavobacteriia</taxon>
        <taxon>Flavobacteriales</taxon>
        <taxon>Flavobacteriaceae</taxon>
        <taxon>Winogradskyella</taxon>
    </lineage>
</organism>
<accession>A0ABP8CTR5</accession>
<evidence type="ECO:0008006" key="3">
    <source>
        <dbReference type="Google" id="ProtNLM"/>
    </source>
</evidence>
<dbReference type="Proteomes" id="UP001501682">
    <property type="component" value="Unassembled WGS sequence"/>
</dbReference>
<protein>
    <recommendedName>
        <fullName evidence="3">ISXO2-like transposase domain-containing protein</fullName>
    </recommendedName>
</protein>
<reference evidence="2" key="1">
    <citation type="journal article" date="2019" name="Int. J. Syst. Evol. Microbiol.">
        <title>The Global Catalogue of Microorganisms (GCM) 10K type strain sequencing project: providing services to taxonomists for standard genome sequencing and annotation.</title>
        <authorList>
            <consortium name="The Broad Institute Genomics Platform"/>
            <consortium name="The Broad Institute Genome Sequencing Center for Infectious Disease"/>
            <person name="Wu L."/>
            <person name="Ma J."/>
        </authorList>
    </citation>
    <scope>NUCLEOTIDE SEQUENCE [LARGE SCALE GENOMIC DNA]</scope>
    <source>
        <strain evidence="2">JCM 17633</strain>
    </source>
</reference>
<evidence type="ECO:0000313" key="1">
    <source>
        <dbReference type="EMBL" id="GAA4243219.1"/>
    </source>
</evidence>
<comment type="caution">
    <text evidence="1">The sequence shown here is derived from an EMBL/GenBank/DDBJ whole genome shotgun (WGS) entry which is preliminary data.</text>
</comment>
<gene>
    <name evidence="1" type="ORF">GCM10022292_17010</name>
</gene>
<proteinExistence type="predicted"/>
<keyword evidence="2" id="KW-1185">Reference proteome</keyword>
<evidence type="ECO:0000313" key="2">
    <source>
        <dbReference type="Proteomes" id="UP001501682"/>
    </source>
</evidence>
<sequence length="107" mass="12068">MFSLKLDIVAQQRGIIPLIGTLNGINFYYLNGKPIARKAGGGFTRKAIQTKSSMQHVRENATEFGHCSVVNKAFRSVLGLFYKGYKFTHFHSRLMGLFTRLKVLDTV</sequence>
<name>A0ABP8CTR5_9FLAO</name>
<dbReference type="EMBL" id="BAABCB010000017">
    <property type="protein sequence ID" value="GAA4243219.1"/>
    <property type="molecule type" value="Genomic_DNA"/>
</dbReference>